<reference evidence="1 2" key="1">
    <citation type="submission" date="2016-11" db="EMBL/GenBank/DDBJ databases">
        <title>The macronuclear genome of Stentor coeruleus: a giant cell with tiny introns.</title>
        <authorList>
            <person name="Slabodnick M."/>
            <person name="Ruby J.G."/>
            <person name="Reiff S.B."/>
            <person name="Swart E.C."/>
            <person name="Gosai S."/>
            <person name="Prabakaran S."/>
            <person name="Witkowska E."/>
            <person name="Larue G.E."/>
            <person name="Fisher S."/>
            <person name="Freeman R.M."/>
            <person name="Gunawardena J."/>
            <person name="Chu W."/>
            <person name="Stover N.A."/>
            <person name="Gregory B.D."/>
            <person name="Nowacki M."/>
            <person name="Derisi J."/>
            <person name="Roy S.W."/>
            <person name="Marshall W.F."/>
            <person name="Sood P."/>
        </authorList>
    </citation>
    <scope>NUCLEOTIDE SEQUENCE [LARGE SCALE GENOMIC DNA]</scope>
    <source>
        <strain evidence="1">WM001</strain>
    </source>
</reference>
<organism evidence="1 2">
    <name type="scientific">Stentor coeruleus</name>
    <dbReference type="NCBI Taxonomy" id="5963"/>
    <lineage>
        <taxon>Eukaryota</taxon>
        <taxon>Sar</taxon>
        <taxon>Alveolata</taxon>
        <taxon>Ciliophora</taxon>
        <taxon>Postciliodesmatophora</taxon>
        <taxon>Heterotrichea</taxon>
        <taxon>Heterotrichida</taxon>
        <taxon>Stentoridae</taxon>
        <taxon>Stentor</taxon>
    </lineage>
</organism>
<accession>A0A1R2APY3</accession>
<evidence type="ECO:0000313" key="1">
    <source>
        <dbReference type="EMBL" id="OMJ66460.1"/>
    </source>
</evidence>
<protein>
    <submittedName>
        <fullName evidence="1">Uncharacterized protein</fullName>
    </submittedName>
</protein>
<evidence type="ECO:0000313" key="2">
    <source>
        <dbReference type="Proteomes" id="UP000187209"/>
    </source>
</evidence>
<sequence>MELNRSVANCSGEVASQCTYGVEKEKILVNPSDEPILCKICSQRNNTSCLAFRNVLCTYCQYYSSAMFCSKSNINLCKKCAILHILSNMKDKKLFSCLCGASKPLENYDITCTQCDKRRFPSDFLIVPCNADRTNFLCKRCWIDYNKDIFKQVFNSAYPENIFSFDFSSIRNPLSGEPIQTLGKTVAQLLLVKCKKCNKYKLGSYKDEICLKNCIYCFECDYYFNKMNKIKKCCVCNSNLNEKLDAWNLF</sequence>
<dbReference type="Proteomes" id="UP000187209">
    <property type="component" value="Unassembled WGS sequence"/>
</dbReference>
<gene>
    <name evidence="1" type="ORF">SteCoe_36675</name>
</gene>
<dbReference type="AlphaFoldDB" id="A0A1R2APY3"/>
<dbReference type="EMBL" id="MPUH01001712">
    <property type="protein sequence ID" value="OMJ66460.1"/>
    <property type="molecule type" value="Genomic_DNA"/>
</dbReference>
<comment type="caution">
    <text evidence="1">The sequence shown here is derived from an EMBL/GenBank/DDBJ whole genome shotgun (WGS) entry which is preliminary data.</text>
</comment>
<keyword evidence="2" id="KW-1185">Reference proteome</keyword>
<name>A0A1R2APY3_9CILI</name>
<proteinExistence type="predicted"/>